<organism evidence="3 4">
    <name type="scientific">Oceanibacterium hippocampi</name>
    <dbReference type="NCBI Taxonomy" id="745714"/>
    <lineage>
        <taxon>Bacteria</taxon>
        <taxon>Pseudomonadati</taxon>
        <taxon>Pseudomonadota</taxon>
        <taxon>Alphaproteobacteria</taxon>
        <taxon>Sneathiellales</taxon>
        <taxon>Sneathiellaceae</taxon>
        <taxon>Oceanibacterium</taxon>
    </lineage>
</organism>
<name>A0A1Y5S4W6_9PROT</name>
<evidence type="ECO:0000313" key="4">
    <source>
        <dbReference type="Proteomes" id="UP000193200"/>
    </source>
</evidence>
<accession>A0A1Y5S4W6</accession>
<proteinExistence type="predicted"/>
<keyword evidence="4" id="KW-1185">Reference proteome</keyword>
<dbReference type="EMBL" id="FWFR01000001">
    <property type="protein sequence ID" value="SLN32683.1"/>
    <property type="molecule type" value="Genomic_DNA"/>
</dbReference>
<feature type="chain" id="PRO_5012893147" description="Antifreeze glycopeptide polyprotein" evidence="2">
    <location>
        <begin position="31"/>
        <end position="608"/>
    </location>
</feature>
<dbReference type="AlphaFoldDB" id="A0A1Y5S4W6"/>
<dbReference type="RefSeq" id="WP_217807828.1">
    <property type="nucleotide sequence ID" value="NZ_FWFR01000001.1"/>
</dbReference>
<evidence type="ECO:0000256" key="1">
    <source>
        <dbReference type="SAM" id="MobiDB-lite"/>
    </source>
</evidence>
<evidence type="ECO:0000256" key="2">
    <source>
        <dbReference type="SAM" id="SignalP"/>
    </source>
</evidence>
<protein>
    <recommendedName>
        <fullName evidence="5">Antifreeze glycopeptide polyprotein</fullName>
    </recommendedName>
</protein>
<keyword evidence="2" id="KW-0732">Signal</keyword>
<evidence type="ECO:0008006" key="5">
    <source>
        <dbReference type="Google" id="ProtNLM"/>
    </source>
</evidence>
<dbReference type="InParanoid" id="A0A1Y5S4W6"/>
<sequence>MTGSKISALGRGTAILAVVLAVSGLSTASAQTTGPRLLLPPARAPEAPAAGATAPAPSVVPYGTVSAPASGPGLQVGTLEAVAPTSVGLLGPDAGGFGLDMWQGSDPRLVQALVPRLPVNSRLPAVRALAERLLLSSARAPAGMTDPQALLGARYERIAAAGDWRAIGELLNRTPLEARDGTVERAGIAGVWLDGNLDAACARTGDVLRRGADNYWLRAQAFCQAVEGEPLKASLSLDLLREEGLENPAYFQAMNVLLNGQGEAPQSAAGLDAMDVAILRAADLGFPADAPETAPAPILPAVAANAAASTEVRIVAAERAVALGTLTPDGLARIYRGIEFSPAQRDAAFQASDEERGRTAAALLYQIAADDGVAAARAEALALAWDLGARNGIRDVAVLVNRKALIDLPVAPEFVWMAPAATRAALILGDPLLARDWFDLIRQQAAADPVMAAAAERLMPLIVLAGAMEGGGSFDVQTYRAWREAGGAPGEDGPGADSAVLLLSLVEAVGLAPAPELWRDVLVEDDAPGDVVDSGVAAPAPHLRALDDAAASGRIAETVLLALTVAGPAGPETADAATIGRAVAALERVGLDDEARRIAVEAALLRGL</sequence>
<gene>
    <name evidence="3" type="ORF">OCH7691_01224</name>
</gene>
<feature type="region of interest" description="Disordered" evidence="1">
    <location>
        <begin position="32"/>
        <end position="54"/>
    </location>
</feature>
<evidence type="ECO:0000313" key="3">
    <source>
        <dbReference type="EMBL" id="SLN32683.1"/>
    </source>
</evidence>
<feature type="signal peptide" evidence="2">
    <location>
        <begin position="1"/>
        <end position="30"/>
    </location>
</feature>
<reference evidence="3 4" key="1">
    <citation type="submission" date="2017-03" db="EMBL/GenBank/DDBJ databases">
        <authorList>
            <person name="Afonso C.L."/>
            <person name="Miller P.J."/>
            <person name="Scott M.A."/>
            <person name="Spackman E."/>
            <person name="Goraichik I."/>
            <person name="Dimitrov K.M."/>
            <person name="Suarez D.L."/>
            <person name="Swayne D.E."/>
        </authorList>
    </citation>
    <scope>NUCLEOTIDE SEQUENCE [LARGE SCALE GENOMIC DNA]</scope>
    <source>
        <strain evidence="3 4">CECT 7691</strain>
    </source>
</reference>
<dbReference type="Proteomes" id="UP000193200">
    <property type="component" value="Unassembled WGS sequence"/>
</dbReference>